<sequence>MIDTTKWNLFSKNKPPNDGSSRQTRDELLSQPDRDERSRNSCRLVSRWLPRNSLPKRQIQSIHTKPSARFVQRLSTKQKLETAAPLCPPVYGTPNTPISSLSLDPSMFPDEQEITLDRPDMCIHHRWSPNAFQTFDYPNQQPL</sequence>
<dbReference type="Proteomes" id="UP000236290">
    <property type="component" value="Unassembled WGS sequence"/>
</dbReference>
<name>A0A2K0TVF7_TRIHA</name>
<dbReference type="EMBL" id="MTYI01000187">
    <property type="protein sequence ID" value="PNP49510.1"/>
    <property type="molecule type" value="Genomic_DNA"/>
</dbReference>
<feature type="compositionally biased region" description="Polar residues" evidence="1">
    <location>
        <begin position="1"/>
        <end position="11"/>
    </location>
</feature>
<evidence type="ECO:0000313" key="3">
    <source>
        <dbReference type="Proteomes" id="UP000236290"/>
    </source>
</evidence>
<organism evidence="2 3">
    <name type="scientific">Trichoderma harzianum</name>
    <name type="common">Hypocrea lixii</name>
    <dbReference type="NCBI Taxonomy" id="5544"/>
    <lineage>
        <taxon>Eukaryota</taxon>
        <taxon>Fungi</taxon>
        <taxon>Dikarya</taxon>
        <taxon>Ascomycota</taxon>
        <taxon>Pezizomycotina</taxon>
        <taxon>Sordariomycetes</taxon>
        <taxon>Hypocreomycetidae</taxon>
        <taxon>Hypocreales</taxon>
        <taxon>Hypocreaceae</taxon>
        <taxon>Trichoderma</taxon>
    </lineage>
</organism>
<reference evidence="2 3" key="1">
    <citation type="submission" date="2017-02" db="EMBL/GenBank/DDBJ databases">
        <title>Genomes of Trichoderma spp. with biocontrol activity.</title>
        <authorList>
            <person name="Gardiner D."/>
            <person name="Kazan K."/>
            <person name="Vos C."/>
            <person name="Harvey P."/>
        </authorList>
    </citation>
    <scope>NUCLEOTIDE SEQUENCE [LARGE SCALE GENOMIC DNA]</scope>
    <source>
        <strain evidence="2 3">Tr1</strain>
    </source>
</reference>
<feature type="compositionally biased region" description="Basic and acidic residues" evidence="1">
    <location>
        <begin position="23"/>
        <end position="39"/>
    </location>
</feature>
<feature type="region of interest" description="Disordered" evidence="1">
    <location>
        <begin position="1"/>
        <end position="41"/>
    </location>
</feature>
<proteinExistence type="predicted"/>
<evidence type="ECO:0000256" key="1">
    <source>
        <dbReference type="SAM" id="MobiDB-lite"/>
    </source>
</evidence>
<comment type="caution">
    <text evidence="2">The sequence shown here is derived from an EMBL/GenBank/DDBJ whole genome shotgun (WGS) entry which is preliminary data.</text>
</comment>
<accession>A0A2K0TVF7</accession>
<evidence type="ECO:0000313" key="2">
    <source>
        <dbReference type="EMBL" id="PNP49510.1"/>
    </source>
</evidence>
<protein>
    <submittedName>
        <fullName evidence="2">Uncharacterized protein</fullName>
    </submittedName>
</protein>
<gene>
    <name evidence="2" type="ORF">THARTR1_09832</name>
</gene>
<dbReference type="AlphaFoldDB" id="A0A2K0TVF7"/>